<gene>
    <name evidence="1" type="ORF">FBZ89_114131</name>
</gene>
<accession>A0A560F1R7</accession>
<evidence type="ECO:0008006" key="3">
    <source>
        <dbReference type="Google" id="ProtNLM"/>
    </source>
</evidence>
<dbReference type="RefSeq" id="WP_145751736.1">
    <property type="nucleotide sequence ID" value="NZ_VITN01000014.1"/>
</dbReference>
<proteinExistence type="predicted"/>
<reference evidence="1 2" key="1">
    <citation type="submission" date="2019-06" db="EMBL/GenBank/DDBJ databases">
        <title>Genomic Encyclopedia of Type Strains, Phase IV (KMG-V): Genome sequencing to study the core and pangenomes of soil and plant-associated prokaryotes.</title>
        <authorList>
            <person name="Whitman W."/>
        </authorList>
    </citation>
    <scope>NUCLEOTIDE SEQUENCE [LARGE SCALE GENOMIC DNA]</scope>
    <source>
        <strain evidence="1 2">BR 11880</strain>
    </source>
</reference>
<dbReference type="EMBL" id="VITN01000014">
    <property type="protein sequence ID" value="TWB15537.1"/>
    <property type="molecule type" value="Genomic_DNA"/>
</dbReference>
<dbReference type="Proteomes" id="UP000319859">
    <property type="component" value="Unassembled WGS sequence"/>
</dbReference>
<sequence>MARKTSTDKLEGLKKRRDEIDARIQAVSARLKDELRKAATRRKVIAGALALEHSEKNPESAFAKQMDRLLDEYVIRPHDRALFPQLPEVTAPDDQPSS</sequence>
<evidence type="ECO:0000313" key="1">
    <source>
        <dbReference type="EMBL" id="TWB15537.1"/>
    </source>
</evidence>
<protein>
    <recommendedName>
        <fullName evidence="3">Relaxasome subunit MobC</fullName>
    </recommendedName>
</protein>
<comment type="caution">
    <text evidence="1">The sequence shown here is derived from an EMBL/GenBank/DDBJ whole genome shotgun (WGS) entry which is preliminary data.</text>
</comment>
<dbReference type="AlphaFoldDB" id="A0A560F1R7"/>
<evidence type="ECO:0000313" key="2">
    <source>
        <dbReference type="Proteomes" id="UP000319859"/>
    </source>
</evidence>
<organism evidence="1 2">
    <name type="scientific">Nitrospirillum amazonense</name>
    <dbReference type="NCBI Taxonomy" id="28077"/>
    <lineage>
        <taxon>Bacteria</taxon>
        <taxon>Pseudomonadati</taxon>
        <taxon>Pseudomonadota</taxon>
        <taxon>Alphaproteobacteria</taxon>
        <taxon>Rhodospirillales</taxon>
        <taxon>Azospirillaceae</taxon>
        <taxon>Nitrospirillum</taxon>
    </lineage>
</organism>
<dbReference type="OrthoDB" id="8454254at2"/>
<name>A0A560F1R7_9PROT</name>